<dbReference type="STRING" id="1076937.SAMN04488120_101326"/>
<keyword evidence="2" id="KW-1185">Reference proteome</keyword>
<reference evidence="1 2" key="1">
    <citation type="submission" date="2016-10" db="EMBL/GenBank/DDBJ databases">
        <authorList>
            <person name="de Groot N.N."/>
        </authorList>
    </citation>
    <scope>NUCLEOTIDE SEQUENCE [LARGE SCALE GENOMIC DNA]</scope>
    <source>
        <strain evidence="1 2">DSM 23609</strain>
    </source>
</reference>
<protein>
    <submittedName>
        <fullName evidence="1">Uncharacterized protein</fullName>
    </submittedName>
</protein>
<evidence type="ECO:0000313" key="2">
    <source>
        <dbReference type="Proteomes" id="UP000199771"/>
    </source>
</evidence>
<dbReference type="RefSeq" id="WP_143383595.1">
    <property type="nucleotide sequence ID" value="NZ_FOOC01000001.1"/>
</dbReference>
<sequence>MYDGLDFIGLALEAFANVVRHNRQPLQIHHRNPHLCMLVRSEKQPHELPAAQRDALAVAIRSQPETGEAVARYARAVLSGQPVEPYRTMGLLTQAEAEAIAGMTGVEALRRELYDWTVGQYAPLHVRTEHGDEATESARGQRAVTAADYARLPSVILEPDRRWVEDGGATLLLDKWFEDEGERVVAAFAVQKKRRMVTLKSMRIIRRAPRAQRP</sequence>
<gene>
    <name evidence="1" type="ORF">SAMN04488120_101326</name>
</gene>
<dbReference type="EMBL" id="FOOC01000001">
    <property type="protein sequence ID" value="SFF27430.1"/>
    <property type="molecule type" value="Genomic_DNA"/>
</dbReference>
<dbReference type="Proteomes" id="UP000199771">
    <property type="component" value="Unassembled WGS sequence"/>
</dbReference>
<name>A0A1I2HDP9_9GAMM</name>
<dbReference type="AlphaFoldDB" id="A0A1I2HDP9"/>
<dbReference type="OrthoDB" id="9813502at2"/>
<proteinExistence type="predicted"/>
<organism evidence="1 2">
    <name type="scientific">Fontimonas thermophila</name>
    <dbReference type="NCBI Taxonomy" id="1076937"/>
    <lineage>
        <taxon>Bacteria</taxon>
        <taxon>Pseudomonadati</taxon>
        <taxon>Pseudomonadota</taxon>
        <taxon>Gammaproteobacteria</taxon>
        <taxon>Nevskiales</taxon>
        <taxon>Nevskiaceae</taxon>
        <taxon>Fontimonas</taxon>
    </lineage>
</organism>
<accession>A0A1I2HDP9</accession>
<evidence type="ECO:0000313" key="1">
    <source>
        <dbReference type="EMBL" id="SFF27430.1"/>
    </source>
</evidence>